<evidence type="ECO:0000313" key="3">
    <source>
        <dbReference type="Proteomes" id="UP000230859"/>
    </source>
</evidence>
<dbReference type="EMBL" id="PCVY01000044">
    <property type="protein sequence ID" value="PIQ86419.1"/>
    <property type="molecule type" value="Genomic_DNA"/>
</dbReference>
<feature type="transmembrane region" description="Helical" evidence="1">
    <location>
        <begin position="70"/>
        <end position="90"/>
    </location>
</feature>
<name>A0A2H0LPQ9_9BACT</name>
<feature type="transmembrane region" description="Helical" evidence="1">
    <location>
        <begin position="176"/>
        <end position="194"/>
    </location>
</feature>
<reference evidence="2 3" key="1">
    <citation type="submission" date="2017-09" db="EMBL/GenBank/DDBJ databases">
        <title>Depth-based differentiation of microbial function through sediment-hosted aquifers and enrichment of novel symbionts in the deep terrestrial subsurface.</title>
        <authorList>
            <person name="Probst A.J."/>
            <person name="Ladd B."/>
            <person name="Jarett J.K."/>
            <person name="Geller-Mcgrath D.E."/>
            <person name="Sieber C.M."/>
            <person name="Emerson J.B."/>
            <person name="Anantharaman K."/>
            <person name="Thomas B.C."/>
            <person name="Malmstrom R."/>
            <person name="Stieglmeier M."/>
            <person name="Klingl A."/>
            <person name="Woyke T."/>
            <person name="Ryan C.M."/>
            <person name="Banfield J.F."/>
        </authorList>
    </citation>
    <scope>NUCLEOTIDE SEQUENCE [LARGE SCALE GENOMIC DNA]</scope>
    <source>
        <strain evidence="2">CG11_big_fil_rev_8_21_14_0_20_45_26</strain>
    </source>
</reference>
<feature type="transmembrane region" description="Helical" evidence="1">
    <location>
        <begin position="96"/>
        <end position="127"/>
    </location>
</feature>
<gene>
    <name evidence="2" type="ORF">COV74_04995</name>
</gene>
<feature type="transmembrane region" description="Helical" evidence="1">
    <location>
        <begin position="134"/>
        <end position="156"/>
    </location>
</feature>
<keyword evidence="1" id="KW-0812">Transmembrane</keyword>
<protein>
    <recommendedName>
        <fullName evidence="4">Glycosyltransferase RgtA/B/C/D-like domain-containing protein</fullName>
    </recommendedName>
</protein>
<feature type="transmembrane region" description="Helical" evidence="1">
    <location>
        <begin position="206"/>
        <end position="225"/>
    </location>
</feature>
<evidence type="ECO:0000256" key="1">
    <source>
        <dbReference type="SAM" id="Phobius"/>
    </source>
</evidence>
<keyword evidence="1" id="KW-0472">Membrane</keyword>
<comment type="caution">
    <text evidence="2">The sequence shown here is derived from an EMBL/GenBank/DDBJ whole genome shotgun (WGS) entry which is preliminary data.</text>
</comment>
<feature type="transmembrane region" description="Helical" evidence="1">
    <location>
        <begin position="276"/>
        <end position="293"/>
    </location>
</feature>
<feature type="transmembrane region" description="Helical" evidence="1">
    <location>
        <begin position="6"/>
        <end position="24"/>
    </location>
</feature>
<feature type="transmembrane region" description="Helical" evidence="1">
    <location>
        <begin position="299"/>
        <end position="320"/>
    </location>
</feature>
<dbReference type="AlphaFoldDB" id="A0A2H0LPQ9"/>
<accession>A0A2H0LPQ9</accession>
<organism evidence="2 3">
    <name type="scientific">Candidatus Abzuiibacterium crystallinum</name>
    <dbReference type="NCBI Taxonomy" id="1974748"/>
    <lineage>
        <taxon>Bacteria</taxon>
        <taxon>Pseudomonadati</taxon>
        <taxon>Candidatus Omnitrophota</taxon>
        <taxon>Candidatus Abzuiibacterium</taxon>
    </lineage>
</organism>
<sequence length="504" mass="56990">MSSKPVQLLFFGLLVYFLSAAFILHQKASIHFPLPSHEETQYLWRAIGFQESGELLAPLYHADSDLTWKVPGYMVFLGTIFKTFGFSLTLARDVSFIVTIIGFLFLAVATSAFSYPLTTLFLAGLFLLNKYFVVGANVVSPETLIFALVAIALYLTHAHPLKAIAVLLVAPLIQPSGIYFLIAAVLIFIFHWWLAEKKPALELSDVLFFALAVAVWVVVLFYISNHWQSLMRGITELFSKESGEGIVANLFTSNKLVFYVELLFCFLLCIRYDYKGIPLILLAVAAFAAHAVGQPKMFYAFYFALGCLLASMAVLHCAKLVLEDTLKVESRLLKAVFAVIFVFFLYLFNDRLGYVGYPIYDTSQMTWNQMSIEKGNKNAYINEAIVREVSMTLESLANRKAPAHAAFEPKAEAIFFTDRQNERFVIHQPSFHSPMPAMPYVKVIHLSEHFSETVLDLMKAQIKSEESRGTRALHIKDRDTGDWIFLVYDKESDLPEEYLSQNEA</sequence>
<keyword evidence="1" id="KW-1133">Transmembrane helix</keyword>
<dbReference type="Proteomes" id="UP000230859">
    <property type="component" value="Unassembled WGS sequence"/>
</dbReference>
<evidence type="ECO:0008006" key="4">
    <source>
        <dbReference type="Google" id="ProtNLM"/>
    </source>
</evidence>
<proteinExistence type="predicted"/>
<feature type="transmembrane region" description="Helical" evidence="1">
    <location>
        <begin position="332"/>
        <end position="348"/>
    </location>
</feature>
<evidence type="ECO:0000313" key="2">
    <source>
        <dbReference type="EMBL" id="PIQ86419.1"/>
    </source>
</evidence>